<evidence type="ECO:0000256" key="1">
    <source>
        <dbReference type="SAM" id="Phobius"/>
    </source>
</evidence>
<dbReference type="EMBL" id="CP090569">
    <property type="protein sequence ID" value="USF86240.1"/>
    <property type="molecule type" value="Genomic_DNA"/>
</dbReference>
<keyword evidence="3" id="KW-1185">Reference proteome</keyword>
<evidence type="ECO:0000313" key="3">
    <source>
        <dbReference type="Proteomes" id="UP001056649"/>
    </source>
</evidence>
<sequence>MLTKRGDEREWVGLAGAMRSRSLLTDLLLTLLSALAAGVFGSVALMLLLLFVGGGM</sequence>
<feature type="transmembrane region" description="Helical" evidence="1">
    <location>
        <begin position="27"/>
        <end position="52"/>
    </location>
</feature>
<dbReference type="RefSeq" id="WP_005960893.1">
    <property type="nucleotide sequence ID" value="NZ_CP090569.1"/>
</dbReference>
<dbReference type="KEGG" id="eps:L0Y14_08740"/>
<keyword evidence="1" id="KW-0472">Membrane</keyword>
<proteinExistence type="predicted"/>
<keyword evidence="1" id="KW-0812">Transmembrane</keyword>
<dbReference type="AlphaFoldDB" id="A0A9J6ZU71"/>
<name>A0A9J6ZU71_9GAMM</name>
<organism evidence="2 3">
    <name type="scientific">Candidatus Endoriftia persephonae</name>
    <dbReference type="NCBI Taxonomy" id="393765"/>
    <lineage>
        <taxon>Bacteria</taxon>
        <taxon>Pseudomonadati</taxon>
        <taxon>Pseudomonadota</taxon>
        <taxon>Gammaproteobacteria</taxon>
        <taxon>Chromatiales</taxon>
        <taxon>Sedimenticolaceae</taxon>
        <taxon>Candidatus Endoriftia</taxon>
    </lineage>
</organism>
<keyword evidence="1" id="KW-1133">Transmembrane helix</keyword>
<gene>
    <name evidence="2" type="ORF">L0Y14_08740</name>
</gene>
<protein>
    <submittedName>
        <fullName evidence="2">Uncharacterized protein</fullName>
    </submittedName>
</protein>
<reference evidence="2" key="1">
    <citation type="journal article" date="2022" name="Mol. Ecol. Resour.">
        <title>The complete and closed genome of the facultative generalist Candidatus Endoriftia persephone from deep-sea hydrothermal vents.</title>
        <authorList>
            <person name="de Oliveira A.L."/>
            <person name="Srivastava A."/>
            <person name="Espada-Hinojosa S."/>
            <person name="Bright M."/>
        </authorList>
    </citation>
    <scope>NUCLEOTIDE SEQUENCE</scope>
    <source>
        <strain evidence="2">Tica-EPR-9o50.N</strain>
    </source>
</reference>
<evidence type="ECO:0000313" key="2">
    <source>
        <dbReference type="EMBL" id="USF86240.1"/>
    </source>
</evidence>
<accession>A0A9J6ZU71</accession>
<dbReference type="Proteomes" id="UP001056649">
    <property type="component" value="Chromosome"/>
</dbReference>